<dbReference type="AlphaFoldDB" id="X0S0I4"/>
<protein>
    <submittedName>
        <fullName evidence="1">Uncharacterized protein</fullName>
    </submittedName>
</protein>
<reference evidence="1" key="1">
    <citation type="journal article" date="2014" name="Front. Microbiol.">
        <title>High frequency of phylogenetically diverse reductive dehalogenase-homologous genes in deep subseafloor sedimentary metagenomes.</title>
        <authorList>
            <person name="Kawai M."/>
            <person name="Futagami T."/>
            <person name="Toyoda A."/>
            <person name="Takaki Y."/>
            <person name="Nishi S."/>
            <person name="Hori S."/>
            <person name="Arai W."/>
            <person name="Tsubouchi T."/>
            <person name="Morono Y."/>
            <person name="Uchiyama I."/>
            <person name="Ito T."/>
            <person name="Fujiyama A."/>
            <person name="Inagaki F."/>
            <person name="Takami H."/>
        </authorList>
    </citation>
    <scope>NUCLEOTIDE SEQUENCE</scope>
    <source>
        <strain evidence="1">Expedition CK06-06</strain>
    </source>
</reference>
<gene>
    <name evidence="1" type="ORF">S01H1_04794</name>
</gene>
<proteinExistence type="predicted"/>
<name>X0S0I4_9ZZZZ</name>
<evidence type="ECO:0000313" key="1">
    <source>
        <dbReference type="EMBL" id="GAF68781.1"/>
    </source>
</evidence>
<sequence length="312" mass="36101">MPIWLTDNMFRTIRYFDKFIGQQAHEPVYVLFRKWFGPMVTGTASGFRLNSIYQRYEFTLYTPTIPVTDTGKPFLRSLRVFLDGTEMTPVYQYDQTTSNLDFWMEIDKGGPRDRNSYGTLIVGFHEGFNPTGHIIEYRYEEVCHCIDVGEESFHPDSRCSTCYGTGFVGGYNQYLSLAVREANRVVKPTNTILCRFPITSEILKISRYGGEIVTRRKSWTVASPLLHDWDMIIRMRAYGAPMHIDPVTQQVPNERYWITEWEHSSARPSYDLPLRAQPGMNTVSRGITLHQKFSTVEVQPEHIAYQIPFTAG</sequence>
<organism evidence="1">
    <name type="scientific">marine sediment metagenome</name>
    <dbReference type="NCBI Taxonomy" id="412755"/>
    <lineage>
        <taxon>unclassified sequences</taxon>
        <taxon>metagenomes</taxon>
        <taxon>ecological metagenomes</taxon>
    </lineage>
</organism>
<comment type="caution">
    <text evidence="1">The sequence shown here is derived from an EMBL/GenBank/DDBJ whole genome shotgun (WGS) entry which is preliminary data.</text>
</comment>
<dbReference type="EMBL" id="BARS01002513">
    <property type="protein sequence ID" value="GAF68781.1"/>
    <property type="molecule type" value="Genomic_DNA"/>
</dbReference>
<accession>X0S0I4</accession>